<dbReference type="Gene3D" id="3.30.40.10">
    <property type="entry name" value="Zinc/RING finger domain, C3HC4 (zinc finger)"/>
    <property type="match status" value="1"/>
</dbReference>
<reference evidence="3" key="1">
    <citation type="submission" date="2016-10" db="EMBL/GenBank/DDBJ databases">
        <authorList>
            <person name="Benchimol M."/>
            <person name="Almeida L.G."/>
            <person name="Vasconcelos A.T."/>
            <person name="Perreira-Neves A."/>
            <person name="Rosa I.A."/>
            <person name="Tasca T."/>
            <person name="Bogo M.R."/>
            <person name="de Souza W."/>
        </authorList>
    </citation>
    <scope>NUCLEOTIDE SEQUENCE [LARGE SCALE GENOMIC DNA]</scope>
    <source>
        <strain evidence="3">K</strain>
    </source>
</reference>
<name>A0A1J4J731_9EUKA</name>
<dbReference type="InterPro" id="IPR013087">
    <property type="entry name" value="Znf_C2H2_type"/>
</dbReference>
<evidence type="ECO:0000313" key="4">
    <source>
        <dbReference type="Proteomes" id="UP000179807"/>
    </source>
</evidence>
<dbReference type="OrthoDB" id="3838338at2759"/>
<evidence type="ECO:0000256" key="1">
    <source>
        <dbReference type="PROSITE-ProRule" id="PRU00175"/>
    </source>
</evidence>
<dbReference type="SUPFAM" id="SSF57850">
    <property type="entry name" value="RING/U-box"/>
    <property type="match status" value="1"/>
</dbReference>
<dbReference type="Pfam" id="PF13920">
    <property type="entry name" value="zf-C3HC4_3"/>
    <property type="match status" value="1"/>
</dbReference>
<dbReference type="Proteomes" id="UP000179807">
    <property type="component" value="Unassembled WGS sequence"/>
</dbReference>
<accession>A0A1J4J731</accession>
<dbReference type="GO" id="GO:0016567">
    <property type="term" value="P:protein ubiquitination"/>
    <property type="evidence" value="ECO:0007669"/>
    <property type="project" value="TreeGrafter"/>
</dbReference>
<organism evidence="3 4">
    <name type="scientific">Tritrichomonas foetus</name>
    <dbReference type="NCBI Taxonomy" id="1144522"/>
    <lineage>
        <taxon>Eukaryota</taxon>
        <taxon>Metamonada</taxon>
        <taxon>Parabasalia</taxon>
        <taxon>Tritrichomonadida</taxon>
        <taxon>Tritrichomonadidae</taxon>
        <taxon>Tritrichomonas</taxon>
    </lineage>
</organism>
<dbReference type="SMART" id="SM00355">
    <property type="entry name" value="ZnF_C2H2"/>
    <property type="match status" value="5"/>
</dbReference>
<dbReference type="VEuPathDB" id="TrichDB:TRFO_38774"/>
<keyword evidence="1" id="KW-0479">Metal-binding</keyword>
<dbReference type="AlphaFoldDB" id="A0A1J4J731"/>
<sequence length="403" mass="47255">MNDNCIICFEKINTRVVLPCGHTSFCLSCFTTMNQCHGKRNCPFCQKEITEDPIITQNQNVVNYFDELQKQQYHHDEIHHFYYNDEKVLKEQDQFNFYKCNHCNYITKNFKKFDHHLHEKHSCVTCRICHSSNGFLPSQTETFHSGKEIQQHLKLHPRCPICKFIGFDHFKISQHMHEKHIRCDICANHDKIQWFATENEYINHCESNHFVCKEISCCQHGPTVFASHFELQMHKISFHNEGNKNIMIDFRESQPAQLEEINDYKEEHRKRMKAAWRKLSSGIGNQSHASKVFDLITQLNKKKIDASSFYQKAKETINEKSELLFCDIVAAISNGNARSDLLRVRQGLNIHQMKPQNMEMNKIPTQTKDSTLEANNSEKKVAIQQKVTQSGKKRGKRIVITSF</sequence>
<keyword evidence="4" id="KW-1185">Reference proteome</keyword>
<protein>
    <submittedName>
        <fullName evidence="3">Zinc finger, C2H2 type family protein</fullName>
    </submittedName>
</protein>
<dbReference type="PANTHER" id="PTHR22938:SF0">
    <property type="entry name" value="E3 UBIQUITIN-PROTEIN LIGASE ZNF598"/>
    <property type="match status" value="1"/>
</dbReference>
<comment type="caution">
    <text evidence="3">The sequence shown here is derived from an EMBL/GenBank/DDBJ whole genome shotgun (WGS) entry which is preliminary data.</text>
</comment>
<dbReference type="GeneID" id="94846956"/>
<dbReference type="GO" id="GO:0043022">
    <property type="term" value="F:ribosome binding"/>
    <property type="evidence" value="ECO:0007669"/>
    <property type="project" value="TreeGrafter"/>
</dbReference>
<evidence type="ECO:0000259" key="2">
    <source>
        <dbReference type="PROSITE" id="PS50089"/>
    </source>
</evidence>
<dbReference type="PROSITE" id="PS50089">
    <property type="entry name" value="ZF_RING_2"/>
    <property type="match status" value="1"/>
</dbReference>
<dbReference type="GO" id="GO:0061630">
    <property type="term" value="F:ubiquitin protein ligase activity"/>
    <property type="evidence" value="ECO:0007669"/>
    <property type="project" value="InterPro"/>
</dbReference>
<keyword evidence="1" id="KW-0863">Zinc-finger</keyword>
<dbReference type="EMBL" id="MLAK01001270">
    <property type="protein sequence ID" value="OHS95042.1"/>
    <property type="molecule type" value="Genomic_DNA"/>
</dbReference>
<keyword evidence="1" id="KW-0862">Zinc</keyword>
<proteinExistence type="predicted"/>
<gene>
    <name evidence="3" type="ORF">TRFO_38774</name>
</gene>
<dbReference type="GO" id="GO:0008270">
    <property type="term" value="F:zinc ion binding"/>
    <property type="evidence" value="ECO:0007669"/>
    <property type="project" value="UniProtKB-KW"/>
</dbReference>
<dbReference type="RefSeq" id="XP_068348179.1">
    <property type="nucleotide sequence ID" value="XM_068512252.1"/>
</dbReference>
<dbReference type="SMART" id="SM00184">
    <property type="entry name" value="RING"/>
    <property type="match status" value="1"/>
</dbReference>
<feature type="domain" description="RING-type" evidence="2">
    <location>
        <begin position="5"/>
        <end position="46"/>
    </location>
</feature>
<dbReference type="InterPro" id="IPR013083">
    <property type="entry name" value="Znf_RING/FYVE/PHD"/>
</dbReference>
<evidence type="ECO:0000313" key="3">
    <source>
        <dbReference type="EMBL" id="OHS95042.1"/>
    </source>
</evidence>
<dbReference type="InterPro" id="IPR001841">
    <property type="entry name" value="Znf_RING"/>
</dbReference>
<dbReference type="GO" id="GO:0072344">
    <property type="term" value="P:rescue of stalled ribosome"/>
    <property type="evidence" value="ECO:0007669"/>
    <property type="project" value="InterPro"/>
</dbReference>
<dbReference type="PANTHER" id="PTHR22938">
    <property type="entry name" value="ZINC FINGER PROTEIN 598"/>
    <property type="match status" value="1"/>
</dbReference>
<dbReference type="InterPro" id="IPR044288">
    <property type="entry name" value="ZNF598/HEL2"/>
</dbReference>